<dbReference type="AlphaFoldDB" id="A0AAD9L5G5"/>
<gene>
    <name evidence="4" type="ORF">NP493_319g01006</name>
</gene>
<evidence type="ECO:0000256" key="1">
    <source>
        <dbReference type="ARBA" id="ARBA00006019"/>
    </source>
</evidence>
<dbReference type="InterPro" id="IPR016159">
    <property type="entry name" value="Cullin_repeat-like_dom_sf"/>
</dbReference>
<feature type="compositionally biased region" description="Polar residues" evidence="2">
    <location>
        <begin position="67"/>
        <end position="96"/>
    </location>
</feature>
<feature type="compositionally biased region" description="Polar residues" evidence="2">
    <location>
        <begin position="1"/>
        <end position="22"/>
    </location>
</feature>
<evidence type="ECO:0000313" key="4">
    <source>
        <dbReference type="EMBL" id="KAK2183227.1"/>
    </source>
</evidence>
<feature type="region of interest" description="Disordered" evidence="2">
    <location>
        <begin position="1"/>
        <end position="96"/>
    </location>
</feature>
<feature type="domain" description="Cullin N-terminal" evidence="3">
    <location>
        <begin position="126"/>
        <end position="189"/>
    </location>
</feature>
<protein>
    <recommendedName>
        <fullName evidence="3">Cullin N-terminal domain-containing protein</fullName>
    </recommendedName>
</protein>
<name>A0AAD9L5G5_RIDPI</name>
<accession>A0AAD9L5G5</accession>
<dbReference type="Proteomes" id="UP001209878">
    <property type="component" value="Unassembled WGS sequence"/>
</dbReference>
<dbReference type="GO" id="GO:0031625">
    <property type="term" value="F:ubiquitin protein ligase binding"/>
    <property type="evidence" value="ECO:0007669"/>
    <property type="project" value="InterPro"/>
</dbReference>
<reference evidence="4" key="1">
    <citation type="journal article" date="2023" name="Mol. Biol. Evol.">
        <title>Third-Generation Sequencing Reveals the Adaptive Role of the Epigenome in Three Deep-Sea Polychaetes.</title>
        <authorList>
            <person name="Perez M."/>
            <person name="Aroh O."/>
            <person name="Sun Y."/>
            <person name="Lan Y."/>
            <person name="Juniper S.K."/>
            <person name="Young C.R."/>
            <person name="Angers B."/>
            <person name="Qian P.Y."/>
        </authorList>
    </citation>
    <scope>NUCLEOTIDE SEQUENCE</scope>
    <source>
        <strain evidence="4">R07B-5</strain>
    </source>
</reference>
<organism evidence="4 5">
    <name type="scientific">Ridgeia piscesae</name>
    <name type="common">Tubeworm</name>
    <dbReference type="NCBI Taxonomy" id="27915"/>
    <lineage>
        <taxon>Eukaryota</taxon>
        <taxon>Metazoa</taxon>
        <taxon>Spiralia</taxon>
        <taxon>Lophotrochozoa</taxon>
        <taxon>Annelida</taxon>
        <taxon>Polychaeta</taxon>
        <taxon>Sedentaria</taxon>
        <taxon>Canalipalpata</taxon>
        <taxon>Sabellida</taxon>
        <taxon>Siboglinidae</taxon>
        <taxon>Ridgeia</taxon>
    </lineage>
</organism>
<evidence type="ECO:0000313" key="5">
    <source>
        <dbReference type="Proteomes" id="UP001209878"/>
    </source>
</evidence>
<evidence type="ECO:0000256" key="2">
    <source>
        <dbReference type="SAM" id="MobiDB-lite"/>
    </source>
</evidence>
<feature type="compositionally biased region" description="Polar residues" evidence="2">
    <location>
        <begin position="33"/>
        <end position="54"/>
    </location>
</feature>
<evidence type="ECO:0000259" key="3">
    <source>
        <dbReference type="Pfam" id="PF00888"/>
    </source>
</evidence>
<dbReference type="EMBL" id="JAODUO010000318">
    <property type="protein sequence ID" value="KAK2183227.1"/>
    <property type="molecule type" value="Genomic_DNA"/>
</dbReference>
<dbReference type="Pfam" id="PF00888">
    <property type="entry name" value="Cullin"/>
    <property type="match status" value="1"/>
</dbReference>
<dbReference type="InterPro" id="IPR001373">
    <property type="entry name" value="Cullin_N"/>
</dbReference>
<keyword evidence="5" id="KW-1185">Reference proteome</keyword>
<comment type="similarity">
    <text evidence="1">Belongs to the cullin family.</text>
</comment>
<comment type="caution">
    <text evidence="4">The sequence shown here is derived from an EMBL/GenBank/DDBJ whole genome shotgun (WGS) entry which is preliminary data.</text>
</comment>
<dbReference type="PANTHER" id="PTHR11932">
    <property type="entry name" value="CULLIN"/>
    <property type="match status" value="1"/>
</dbReference>
<sequence>MPLSNATRSPLQEQQTRNQKTNPNRRKRRISDTDSAGESPESPQKQSASSVLRQNNKKSRGLGDIYDNSTMDSQSKKPNFSALTSPSNGFNRSPLVNNKPVAAKKLIIKNLKEKPRLPENYQQQTWEKLAEAVHAIHDSRAIKSSSLEELYQAVENMCSHKMSAQLYEQLKTICESHVQASLHQSIQRLWTVNSFSSYWTTAGSPTADK</sequence>
<dbReference type="GO" id="GO:0006511">
    <property type="term" value="P:ubiquitin-dependent protein catabolic process"/>
    <property type="evidence" value="ECO:0007669"/>
    <property type="project" value="InterPro"/>
</dbReference>
<dbReference type="SUPFAM" id="SSF74788">
    <property type="entry name" value="Cullin repeat-like"/>
    <property type="match status" value="1"/>
</dbReference>
<dbReference type="InterPro" id="IPR045093">
    <property type="entry name" value="Cullin"/>
</dbReference>
<proteinExistence type="inferred from homology"/>
<dbReference type="Gene3D" id="1.20.1310.10">
    <property type="entry name" value="Cullin Repeats"/>
    <property type="match status" value="1"/>
</dbReference>